<feature type="domain" description="DAGKc" evidence="6">
    <location>
        <begin position="22"/>
        <end position="150"/>
    </location>
</feature>
<dbReference type="InterPro" id="IPR016064">
    <property type="entry name" value="NAD/diacylglycerol_kinase_sf"/>
</dbReference>
<evidence type="ECO:0000256" key="2">
    <source>
        <dbReference type="ARBA" id="ARBA00022741"/>
    </source>
</evidence>
<dbReference type="SUPFAM" id="SSF111331">
    <property type="entry name" value="NAD kinase/diacylglycerol kinase-like"/>
    <property type="match status" value="1"/>
</dbReference>
<keyword evidence="3 7" id="KW-0418">Kinase</keyword>
<dbReference type="PANTHER" id="PTHR12358">
    <property type="entry name" value="SPHINGOSINE KINASE"/>
    <property type="match status" value="1"/>
</dbReference>
<dbReference type="Pfam" id="PF00781">
    <property type="entry name" value="DAGK_cat"/>
    <property type="match status" value="1"/>
</dbReference>
<dbReference type="InterPro" id="IPR017438">
    <property type="entry name" value="ATP-NAD_kinase_N"/>
</dbReference>
<organism evidence="7 8">
    <name type="scientific">Methylobacterium currus</name>
    <dbReference type="NCBI Taxonomy" id="2051553"/>
    <lineage>
        <taxon>Bacteria</taxon>
        <taxon>Pseudomonadati</taxon>
        <taxon>Pseudomonadota</taxon>
        <taxon>Alphaproteobacteria</taxon>
        <taxon>Hyphomicrobiales</taxon>
        <taxon>Methylobacteriaceae</taxon>
        <taxon>Methylobacterium</taxon>
    </lineage>
</organism>
<evidence type="ECO:0000259" key="6">
    <source>
        <dbReference type="PROSITE" id="PS50146"/>
    </source>
</evidence>
<dbReference type="EMBL" id="CP028845">
    <property type="protein sequence ID" value="AWB26123.1"/>
    <property type="molecule type" value="Genomic_DNA"/>
</dbReference>
<keyword evidence="7" id="KW-0614">Plasmid</keyword>
<reference evidence="7 8" key="1">
    <citation type="submission" date="2018-04" db="EMBL/GenBank/DDBJ databases">
        <title>Methylobacterium sp. PR1016A genome.</title>
        <authorList>
            <person name="Park W."/>
        </authorList>
    </citation>
    <scope>NUCLEOTIDE SEQUENCE [LARGE SCALE GENOMIC DNA]</scope>
    <source>
        <strain evidence="7 8">PR1016A</strain>
        <plasmid evidence="7 8">unnamed1</plasmid>
    </source>
</reference>
<dbReference type="AlphaFoldDB" id="A0A2R4WX49"/>
<dbReference type="Gene3D" id="2.60.200.40">
    <property type="match status" value="1"/>
</dbReference>
<feature type="compositionally biased region" description="Low complexity" evidence="5">
    <location>
        <begin position="17"/>
        <end position="37"/>
    </location>
</feature>
<dbReference type="KEGG" id="mee:DA075_35255"/>
<keyword evidence="8" id="KW-1185">Reference proteome</keyword>
<dbReference type="Gene3D" id="3.40.50.10330">
    <property type="entry name" value="Probable inorganic polyphosphate/atp-NAD kinase, domain 1"/>
    <property type="match status" value="1"/>
</dbReference>
<dbReference type="NCBIfam" id="NF009604">
    <property type="entry name" value="PRK13057.1"/>
    <property type="match status" value="1"/>
</dbReference>
<dbReference type="OrthoDB" id="142078at2"/>
<evidence type="ECO:0000256" key="1">
    <source>
        <dbReference type="ARBA" id="ARBA00022679"/>
    </source>
</evidence>
<dbReference type="GO" id="GO:0005524">
    <property type="term" value="F:ATP binding"/>
    <property type="evidence" value="ECO:0007669"/>
    <property type="project" value="UniProtKB-KW"/>
</dbReference>
<evidence type="ECO:0000256" key="4">
    <source>
        <dbReference type="ARBA" id="ARBA00022840"/>
    </source>
</evidence>
<dbReference type="GO" id="GO:0016301">
    <property type="term" value="F:kinase activity"/>
    <property type="evidence" value="ECO:0007669"/>
    <property type="project" value="UniProtKB-KW"/>
</dbReference>
<gene>
    <name evidence="7" type="ORF">DA075_35255</name>
</gene>
<evidence type="ECO:0000256" key="3">
    <source>
        <dbReference type="ARBA" id="ARBA00022777"/>
    </source>
</evidence>
<dbReference type="PROSITE" id="PS50146">
    <property type="entry name" value="DAGK"/>
    <property type="match status" value="1"/>
</dbReference>
<sequence>MSDPSGDRAEGHGTGEARASPRPPRSALLLLNPRSRSGSADAAEAAVRRLEAGGMALVRRPMGGQEDVTRVIQDLAGAVEGIVVGGGDGSVNAVLEGALAAKLPLGILPLGTANDLARTLGIPTDPPAAAGVIQAGHCRRIDLGRVNGHLFANVASLGLSVELTRRLTAPLKRRWGRFGYPIAAAQALIHAKPFVAEVRCGPLSERMSVRQIAVGNGVFYGGGMSVYEAAQIDDGCLDFYSLEAHRRWWLLPVLLFLRGGRQRGLPGVRAFCSLDPIHIRTEPPLPVNTDGEITTTTPALFEVLPRALTVFTPAPSAPATPASPEPARPPS</sequence>
<keyword evidence="1" id="KW-0808">Transferase</keyword>
<protein>
    <submittedName>
        <fullName evidence="7">Lipid kinase</fullName>
    </submittedName>
</protein>
<keyword evidence="4" id="KW-0067">ATP-binding</keyword>
<name>A0A2R4WX49_9HYPH</name>
<evidence type="ECO:0000313" key="7">
    <source>
        <dbReference type="EMBL" id="AWB26123.1"/>
    </source>
</evidence>
<geneLocation type="plasmid" evidence="7 8">
    <name>unnamed1</name>
</geneLocation>
<proteinExistence type="predicted"/>
<feature type="region of interest" description="Disordered" evidence="5">
    <location>
        <begin position="1"/>
        <end position="37"/>
    </location>
</feature>
<dbReference type="SMART" id="SM00046">
    <property type="entry name" value="DAGKc"/>
    <property type="match status" value="1"/>
</dbReference>
<keyword evidence="2" id="KW-0547">Nucleotide-binding</keyword>
<evidence type="ECO:0000256" key="5">
    <source>
        <dbReference type="SAM" id="MobiDB-lite"/>
    </source>
</evidence>
<dbReference type="NCBIfam" id="TIGR00147">
    <property type="entry name" value="YegS/Rv2252/BmrU family lipid kinase"/>
    <property type="match status" value="1"/>
</dbReference>
<dbReference type="Proteomes" id="UP000244755">
    <property type="component" value="Plasmid unnamed1"/>
</dbReference>
<dbReference type="PANTHER" id="PTHR12358:SF54">
    <property type="entry name" value="SPHINGOSINE KINASE RELATED PROTEIN"/>
    <property type="match status" value="1"/>
</dbReference>
<dbReference type="InterPro" id="IPR045540">
    <property type="entry name" value="YegS/DAGK_C"/>
</dbReference>
<dbReference type="GO" id="GO:0008654">
    <property type="term" value="P:phospholipid biosynthetic process"/>
    <property type="evidence" value="ECO:0007669"/>
    <property type="project" value="InterPro"/>
</dbReference>
<evidence type="ECO:0000313" key="8">
    <source>
        <dbReference type="Proteomes" id="UP000244755"/>
    </source>
</evidence>
<dbReference type="Pfam" id="PF19279">
    <property type="entry name" value="YegS_C"/>
    <property type="match status" value="1"/>
</dbReference>
<accession>A0A2R4WX49</accession>
<dbReference type="InterPro" id="IPR050187">
    <property type="entry name" value="Lipid_Phosphate_FormReg"/>
</dbReference>
<dbReference type="InterPro" id="IPR005218">
    <property type="entry name" value="Diacylglycerol/lipid_kinase"/>
</dbReference>
<dbReference type="InterPro" id="IPR001206">
    <property type="entry name" value="Diacylglycerol_kinase_cat_dom"/>
</dbReference>
<dbReference type="RefSeq" id="WP_099957668.1">
    <property type="nucleotide sequence ID" value="NZ_CP028845.1"/>
</dbReference>
<feature type="compositionally biased region" description="Basic and acidic residues" evidence="5">
    <location>
        <begin position="1"/>
        <end position="15"/>
    </location>
</feature>